<sequence>MRLNIESKLSDIFKEYPELEDKFRPFLNYFYEERLNDILFRKLSLIGALKLLNVSEEDREKLIQEFYKTVNKS</sequence>
<evidence type="ECO:0000313" key="1">
    <source>
        <dbReference type="EMBL" id="HEV09234.1"/>
    </source>
</evidence>
<evidence type="ECO:0008006" key="2">
    <source>
        <dbReference type="Google" id="ProtNLM"/>
    </source>
</evidence>
<proteinExistence type="predicted"/>
<reference evidence="1" key="1">
    <citation type="journal article" date="2020" name="mSystems">
        <title>Genome- and Community-Level Interaction Insights into Carbon Utilization and Element Cycling Functions of Hydrothermarchaeota in Hydrothermal Sediment.</title>
        <authorList>
            <person name="Zhou Z."/>
            <person name="Liu Y."/>
            <person name="Xu W."/>
            <person name="Pan J."/>
            <person name="Luo Z.H."/>
            <person name="Li M."/>
        </authorList>
    </citation>
    <scope>NUCLEOTIDE SEQUENCE [LARGE SCALE GENOMIC DNA]</scope>
    <source>
        <strain evidence="1">SpSt-1257</strain>
    </source>
</reference>
<dbReference type="AlphaFoldDB" id="A0A831YD28"/>
<gene>
    <name evidence="1" type="ORF">ENO34_02405</name>
</gene>
<protein>
    <recommendedName>
        <fullName evidence="2">DUF1858 domain-containing protein</fullName>
    </recommendedName>
</protein>
<comment type="caution">
    <text evidence="1">The sequence shown here is derived from an EMBL/GenBank/DDBJ whole genome shotgun (WGS) entry which is preliminary data.</text>
</comment>
<name>A0A831YD28_9AQUI</name>
<dbReference type="EMBL" id="DSFC01000136">
    <property type="protein sequence ID" value="HEV09234.1"/>
    <property type="molecule type" value="Genomic_DNA"/>
</dbReference>
<organism evidence="1">
    <name type="scientific">Sulfurihydrogenibium azorense</name>
    <dbReference type="NCBI Taxonomy" id="309806"/>
    <lineage>
        <taxon>Bacteria</taxon>
        <taxon>Pseudomonadati</taxon>
        <taxon>Aquificota</taxon>
        <taxon>Aquificia</taxon>
        <taxon>Aquificales</taxon>
        <taxon>Hydrogenothermaceae</taxon>
        <taxon>Sulfurihydrogenibium</taxon>
    </lineage>
</organism>
<accession>A0A831YD28</accession>
<dbReference type="Proteomes" id="UP000885621">
    <property type="component" value="Unassembled WGS sequence"/>
</dbReference>